<dbReference type="STRING" id="89524.SAMN05444370_102162"/>
<evidence type="ECO:0000313" key="11">
    <source>
        <dbReference type="EMBL" id="SDZ91449.1"/>
    </source>
</evidence>
<evidence type="ECO:0000256" key="4">
    <source>
        <dbReference type="ARBA" id="ARBA00022519"/>
    </source>
</evidence>
<comment type="similarity">
    <text evidence="8 9">Belongs to the TRAP transporter small permease family.</text>
</comment>
<dbReference type="AlphaFoldDB" id="A0A1H3WWD9"/>
<keyword evidence="6 9" id="KW-1133">Transmembrane helix</keyword>
<evidence type="ECO:0000256" key="7">
    <source>
        <dbReference type="ARBA" id="ARBA00023136"/>
    </source>
</evidence>
<feature type="transmembrane region" description="Helical" evidence="9">
    <location>
        <begin position="50"/>
        <end position="67"/>
    </location>
</feature>
<evidence type="ECO:0000256" key="3">
    <source>
        <dbReference type="ARBA" id="ARBA00022475"/>
    </source>
</evidence>
<keyword evidence="2 9" id="KW-0813">Transport</keyword>
<dbReference type="RefSeq" id="WP_093248471.1">
    <property type="nucleotide sequence ID" value="NZ_FNQM01000002.1"/>
</dbReference>
<proteinExistence type="inferred from homology"/>
<accession>A0A1H3WWD9</accession>
<evidence type="ECO:0000256" key="1">
    <source>
        <dbReference type="ARBA" id="ARBA00004429"/>
    </source>
</evidence>
<dbReference type="OrthoDB" id="6160477at2"/>
<dbReference type="Pfam" id="PF04290">
    <property type="entry name" value="DctQ"/>
    <property type="match status" value="1"/>
</dbReference>
<dbReference type="InterPro" id="IPR055348">
    <property type="entry name" value="DctQ"/>
</dbReference>
<gene>
    <name evidence="11" type="ORF">SAMN05444370_102162</name>
</gene>
<protein>
    <recommendedName>
        <fullName evidence="9">TRAP transporter small permease protein</fullName>
    </recommendedName>
</protein>
<comment type="subcellular location">
    <subcellularLocation>
        <location evidence="1 9">Cell inner membrane</location>
        <topology evidence="1 9">Multi-pass membrane protein</topology>
    </subcellularLocation>
</comment>
<dbReference type="GO" id="GO:0022857">
    <property type="term" value="F:transmembrane transporter activity"/>
    <property type="evidence" value="ECO:0007669"/>
    <property type="project" value="UniProtKB-UniRule"/>
</dbReference>
<dbReference type="GO" id="GO:0005886">
    <property type="term" value="C:plasma membrane"/>
    <property type="evidence" value="ECO:0007669"/>
    <property type="project" value="UniProtKB-SubCell"/>
</dbReference>
<reference evidence="11 12" key="1">
    <citation type="submission" date="2016-10" db="EMBL/GenBank/DDBJ databases">
        <authorList>
            <person name="de Groot N.N."/>
        </authorList>
    </citation>
    <scope>NUCLEOTIDE SEQUENCE [LARGE SCALE GENOMIC DNA]</scope>
    <source>
        <strain evidence="11 12">DSM 15345</strain>
    </source>
</reference>
<keyword evidence="12" id="KW-1185">Reference proteome</keyword>
<keyword evidence="3" id="KW-1003">Cell membrane</keyword>
<dbReference type="InterPro" id="IPR007387">
    <property type="entry name" value="TRAP_DctQ"/>
</dbReference>
<evidence type="ECO:0000256" key="8">
    <source>
        <dbReference type="ARBA" id="ARBA00038436"/>
    </source>
</evidence>
<evidence type="ECO:0000256" key="5">
    <source>
        <dbReference type="ARBA" id="ARBA00022692"/>
    </source>
</evidence>
<feature type="transmembrane region" description="Helical" evidence="9">
    <location>
        <begin position="88"/>
        <end position="110"/>
    </location>
</feature>
<comment type="subunit">
    <text evidence="9">The complex comprises the extracytoplasmic solute receptor protein and the two transmembrane proteins.</text>
</comment>
<feature type="domain" description="Tripartite ATP-independent periplasmic transporters DctQ component" evidence="10">
    <location>
        <begin position="27"/>
        <end position="153"/>
    </location>
</feature>
<name>A0A1H3WWD9_9RHOB</name>
<keyword evidence="7 9" id="KW-0472">Membrane</keyword>
<dbReference type="Proteomes" id="UP000198703">
    <property type="component" value="Unassembled WGS sequence"/>
</dbReference>
<keyword evidence="5 9" id="KW-0812">Transmembrane</keyword>
<organism evidence="11 12">
    <name type="scientific">Rubrimonas cliftonensis</name>
    <dbReference type="NCBI Taxonomy" id="89524"/>
    <lineage>
        <taxon>Bacteria</taxon>
        <taxon>Pseudomonadati</taxon>
        <taxon>Pseudomonadota</taxon>
        <taxon>Alphaproteobacteria</taxon>
        <taxon>Rhodobacterales</taxon>
        <taxon>Paracoccaceae</taxon>
        <taxon>Rubrimonas</taxon>
    </lineage>
</organism>
<evidence type="ECO:0000313" key="12">
    <source>
        <dbReference type="Proteomes" id="UP000198703"/>
    </source>
</evidence>
<keyword evidence="4 9" id="KW-0997">Cell inner membrane</keyword>
<evidence type="ECO:0000259" key="10">
    <source>
        <dbReference type="Pfam" id="PF04290"/>
    </source>
</evidence>
<feature type="transmembrane region" description="Helical" evidence="9">
    <location>
        <begin position="12"/>
        <end position="30"/>
    </location>
</feature>
<evidence type="ECO:0000256" key="6">
    <source>
        <dbReference type="ARBA" id="ARBA00022989"/>
    </source>
</evidence>
<dbReference type="PANTHER" id="PTHR35011">
    <property type="entry name" value="2,3-DIKETO-L-GULONATE TRAP TRANSPORTER SMALL PERMEASE PROTEIN YIAM"/>
    <property type="match status" value="1"/>
</dbReference>
<feature type="transmembrane region" description="Helical" evidence="9">
    <location>
        <begin position="136"/>
        <end position="161"/>
    </location>
</feature>
<evidence type="ECO:0000256" key="9">
    <source>
        <dbReference type="RuleBase" id="RU369079"/>
    </source>
</evidence>
<dbReference type="EMBL" id="FNQM01000002">
    <property type="protein sequence ID" value="SDZ91449.1"/>
    <property type="molecule type" value="Genomic_DNA"/>
</dbReference>
<comment type="function">
    <text evidence="9">Part of the tripartite ATP-independent periplasmic (TRAP) transport system.</text>
</comment>
<evidence type="ECO:0000256" key="2">
    <source>
        <dbReference type="ARBA" id="ARBA00022448"/>
    </source>
</evidence>
<sequence length="193" mass="20048">MLRLVAGLRSAARVASWGAGALIMAAAILIGVDVMLRGAFRVSIGGADELAGYALAAAAAWGLGLALTDRAHIRIDSLYGLFPMRLRLILDFLGLGLFIGFFGFACWHGLGVLEQSLQSGSRSQSALQVPTAWPQALWLAGLVASLLVGVALWAAAAALVLRGEAGAATRLISTRSAQEEVAEEIAATHARAE</sequence>